<dbReference type="SMART" id="SM00248">
    <property type="entry name" value="ANK"/>
    <property type="match status" value="3"/>
</dbReference>
<evidence type="ECO:0000313" key="4">
    <source>
        <dbReference type="EMBL" id="KAJ5185942.1"/>
    </source>
</evidence>
<evidence type="ECO:0000256" key="3">
    <source>
        <dbReference type="PROSITE-ProRule" id="PRU00023"/>
    </source>
</evidence>
<evidence type="ECO:0000313" key="5">
    <source>
        <dbReference type="Proteomes" id="UP001150879"/>
    </source>
</evidence>
<dbReference type="Proteomes" id="UP001150879">
    <property type="component" value="Unassembled WGS sequence"/>
</dbReference>
<reference evidence="4" key="2">
    <citation type="journal article" date="2023" name="IMA Fungus">
        <title>Comparative genomic study of the Penicillium genus elucidates a diverse pangenome and 15 lateral gene transfer events.</title>
        <authorList>
            <person name="Petersen C."/>
            <person name="Sorensen T."/>
            <person name="Nielsen M.R."/>
            <person name="Sondergaard T.E."/>
            <person name="Sorensen J.L."/>
            <person name="Fitzpatrick D.A."/>
            <person name="Frisvad J.C."/>
            <person name="Nielsen K.L."/>
        </authorList>
    </citation>
    <scope>NUCLEOTIDE SEQUENCE</scope>
    <source>
        <strain evidence="4">IBT 16849</strain>
    </source>
</reference>
<keyword evidence="5" id="KW-1185">Reference proteome</keyword>
<gene>
    <name evidence="4" type="ORF">N7472_010782</name>
</gene>
<dbReference type="OrthoDB" id="341259at2759"/>
<dbReference type="AlphaFoldDB" id="A0A9W9IXG4"/>
<name>A0A9W9IXG4_9EURO</name>
<keyword evidence="1" id="KW-0677">Repeat</keyword>
<dbReference type="PROSITE" id="PS50088">
    <property type="entry name" value="ANK_REPEAT"/>
    <property type="match status" value="1"/>
</dbReference>
<proteinExistence type="predicted"/>
<dbReference type="PANTHER" id="PTHR24198">
    <property type="entry name" value="ANKYRIN REPEAT AND PROTEIN KINASE DOMAIN-CONTAINING PROTEIN"/>
    <property type="match status" value="1"/>
</dbReference>
<reference evidence="4" key="1">
    <citation type="submission" date="2022-11" db="EMBL/GenBank/DDBJ databases">
        <authorList>
            <person name="Petersen C."/>
        </authorList>
    </citation>
    <scope>NUCLEOTIDE SEQUENCE</scope>
    <source>
        <strain evidence="4">IBT 16849</strain>
    </source>
</reference>
<organism evidence="4 5">
    <name type="scientific">Penicillium cf. griseofulvum</name>
    <dbReference type="NCBI Taxonomy" id="2972120"/>
    <lineage>
        <taxon>Eukaryota</taxon>
        <taxon>Fungi</taxon>
        <taxon>Dikarya</taxon>
        <taxon>Ascomycota</taxon>
        <taxon>Pezizomycotina</taxon>
        <taxon>Eurotiomycetes</taxon>
        <taxon>Eurotiomycetidae</taxon>
        <taxon>Eurotiales</taxon>
        <taxon>Aspergillaceae</taxon>
        <taxon>Penicillium</taxon>
    </lineage>
</organism>
<dbReference type="PANTHER" id="PTHR24198:SF165">
    <property type="entry name" value="ANKYRIN REPEAT-CONTAINING PROTEIN-RELATED"/>
    <property type="match status" value="1"/>
</dbReference>
<dbReference type="GO" id="GO:0005737">
    <property type="term" value="C:cytoplasm"/>
    <property type="evidence" value="ECO:0007669"/>
    <property type="project" value="TreeGrafter"/>
</dbReference>
<dbReference type="SUPFAM" id="SSF48403">
    <property type="entry name" value="Ankyrin repeat"/>
    <property type="match status" value="1"/>
</dbReference>
<feature type="repeat" description="ANK" evidence="3">
    <location>
        <begin position="87"/>
        <end position="119"/>
    </location>
</feature>
<sequence>MKELLKSSAGPGLHQQSQFGETVLLAAVSCCSTRTVQLLVAAGADIHFRTTKLKVSALHLAAEAGKISTFKWILDNSTLTINDMDCHNWTPLHYAACKNQVAMAKYLLEHGADPSIASTPGDHTPLHLAAAHRHNLDF</sequence>
<keyword evidence="2 3" id="KW-0040">ANK repeat</keyword>
<protein>
    <submittedName>
        <fullName evidence="4">Uncharacterized protein</fullName>
    </submittedName>
</protein>
<dbReference type="Gene3D" id="1.25.40.20">
    <property type="entry name" value="Ankyrin repeat-containing domain"/>
    <property type="match status" value="1"/>
</dbReference>
<dbReference type="InterPro" id="IPR036770">
    <property type="entry name" value="Ankyrin_rpt-contain_sf"/>
</dbReference>
<accession>A0A9W9IXG4</accession>
<dbReference type="PROSITE" id="PS50297">
    <property type="entry name" value="ANK_REP_REGION"/>
    <property type="match status" value="1"/>
</dbReference>
<dbReference type="InterPro" id="IPR002110">
    <property type="entry name" value="Ankyrin_rpt"/>
</dbReference>
<dbReference type="Pfam" id="PF12796">
    <property type="entry name" value="Ank_2"/>
    <property type="match status" value="1"/>
</dbReference>
<evidence type="ECO:0000256" key="1">
    <source>
        <dbReference type="ARBA" id="ARBA00022737"/>
    </source>
</evidence>
<comment type="caution">
    <text evidence="4">The sequence shown here is derived from an EMBL/GenBank/DDBJ whole genome shotgun (WGS) entry which is preliminary data.</text>
</comment>
<evidence type="ECO:0000256" key="2">
    <source>
        <dbReference type="ARBA" id="ARBA00023043"/>
    </source>
</evidence>
<dbReference type="EMBL" id="JAPQKP010000006">
    <property type="protein sequence ID" value="KAJ5185942.1"/>
    <property type="molecule type" value="Genomic_DNA"/>
</dbReference>